<evidence type="ECO:0000313" key="2">
    <source>
        <dbReference type="Proteomes" id="UP000777784"/>
    </source>
</evidence>
<name>A0A948RWL5_UNCEI</name>
<reference evidence="1" key="1">
    <citation type="submission" date="2021-05" db="EMBL/GenBank/DDBJ databases">
        <title>Energy efficiency and biological interactions define the core microbiome of deep oligotrophic groundwater.</title>
        <authorList>
            <person name="Mehrshad M."/>
            <person name="Lopez-Fernandez M."/>
            <person name="Bell E."/>
            <person name="Bernier-Latmani R."/>
            <person name="Bertilsson S."/>
            <person name="Dopson M."/>
        </authorList>
    </citation>
    <scope>NUCLEOTIDE SEQUENCE</scope>
    <source>
        <strain evidence="1">Modern_marine.mb.64</strain>
    </source>
</reference>
<dbReference type="AlphaFoldDB" id="A0A948RWL5"/>
<protein>
    <submittedName>
        <fullName evidence="1">PorV/PorQ family protein</fullName>
    </submittedName>
</protein>
<sequence length="312" mass="33149">MSRSSRHSIRIRMIIAACLALFFLAAAGSTGWAEMTGMAWLANQPDVRSALLGGAVVSNVADASATLWNPAGLAGIDGGEGLVTHAASFADIRREFAAIARNYGSVALGAHFEGVWTDDLDGYDGSGTFEGSFGYYGMAAGLAAGMPLGDHFRVGAGVKYLREAIDVYSATGWAVDLGAQWMAGTMPLQLGAAVLNLGSDPTFIDESFPIPTIFQAGGSYTFPLNSLSGGLMVSADVRSAKDRDTSIRYGVEYQHLQMVSLGVGYRTALDSQDLSFGFTFHRDRVELQYAFLPQSDSLLGDSHRFGLGVKLW</sequence>
<dbReference type="SUPFAM" id="SSF56935">
    <property type="entry name" value="Porins"/>
    <property type="match status" value="1"/>
</dbReference>
<dbReference type="Gene3D" id="2.40.160.60">
    <property type="entry name" value="Outer membrane protein transport protein (OMPP1/FadL/TodX)"/>
    <property type="match status" value="1"/>
</dbReference>
<evidence type="ECO:0000313" key="1">
    <source>
        <dbReference type="EMBL" id="MBU2691836.1"/>
    </source>
</evidence>
<proteinExistence type="predicted"/>
<accession>A0A948RWL5</accession>
<gene>
    <name evidence="1" type="ORF">KJ970_13020</name>
</gene>
<dbReference type="NCBIfam" id="NF033709">
    <property type="entry name" value="PorV_fam"/>
    <property type="match status" value="1"/>
</dbReference>
<dbReference type="Proteomes" id="UP000777784">
    <property type="component" value="Unassembled WGS sequence"/>
</dbReference>
<dbReference type="EMBL" id="JAHJDP010000077">
    <property type="protein sequence ID" value="MBU2691836.1"/>
    <property type="molecule type" value="Genomic_DNA"/>
</dbReference>
<organism evidence="1 2">
    <name type="scientific">Eiseniibacteriota bacterium</name>
    <dbReference type="NCBI Taxonomy" id="2212470"/>
    <lineage>
        <taxon>Bacteria</taxon>
        <taxon>Candidatus Eiseniibacteriota</taxon>
    </lineage>
</organism>
<comment type="caution">
    <text evidence="1">The sequence shown here is derived from an EMBL/GenBank/DDBJ whole genome shotgun (WGS) entry which is preliminary data.</text>
</comment>